<evidence type="ECO:0000313" key="3">
    <source>
        <dbReference type="EMBL" id="NTC29210.1"/>
    </source>
</evidence>
<dbReference type="SUPFAM" id="SSF53335">
    <property type="entry name" value="S-adenosyl-L-methionine-dependent methyltransferases"/>
    <property type="match status" value="1"/>
</dbReference>
<evidence type="ECO:0000259" key="2">
    <source>
        <dbReference type="Pfam" id="PF13649"/>
    </source>
</evidence>
<dbReference type="AlphaFoldDB" id="A0AA44F5P1"/>
<dbReference type="CDD" id="cd02440">
    <property type="entry name" value="AdoMet_MTases"/>
    <property type="match status" value="1"/>
</dbReference>
<dbReference type="GO" id="GO:0008168">
    <property type="term" value="F:methyltransferase activity"/>
    <property type="evidence" value="ECO:0007669"/>
    <property type="project" value="UniProtKB-KW"/>
</dbReference>
<gene>
    <name evidence="3" type="ORF">G6M46_13670</name>
</gene>
<dbReference type="RefSeq" id="WP_065660526.1">
    <property type="nucleotide sequence ID" value="NZ_CP123840.1"/>
</dbReference>
<evidence type="ECO:0000313" key="4">
    <source>
        <dbReference type="Proteomes" id="UP000702952"/>
    </source>
</evidence>
<organism evidence="3 4">
    <name type="scientific">Agrobacterium tumefaciens</name>
    <dbReference type="NCBI Taxonomy" id="358"/>
    <lineage>
        <taxon>Bacteria</taxon>
        <taxon>Pseudomonadati</taxon>
        <taxon>Pseudomonadota</taxon>
        <taxon>Alphaproteobacteria</taxon>
        <taxon>Hyphomicrobiales</taxon>
        <taxon>Rhizobiaceae</taxon>
        <taxon>Rhizobium/Agrobacterium group</taxon>
        <taxon>Agrobacterium</taxon>
        <taxon>Agrobacterium tumefaciens complex</taxon>
    </lineage>
</organism>
<name>A0AA44F5P1_AGRTU</name>
<keyword evidence="1" id="KW-0808">Transferase</keyword>
<dbReference type="Gene3D" id="3.40.50.150">
    <property type="entry name" value="Vaccinia Virus protein VP39"/>
    <property type="match status" value="1"/>
</dbReference>
<protein>
    <submittedName>
        <fullName evidence="3">Class I SAM-dependent methyltransferase</fullName>
    </submittedName>
</protein>
<dbReference type="GO" id="GO:0032259">
    <property type="term" value="P:methylation"/>
    <property type="evidence" value="ECO:0007669"/>
    <property type="project" value="UniProtKB-KW"/>
</dbReference>
<comment type="caution">
    <text evidence="3">The sequence shown here is derived from an EMBL/GenBank/DDBJ whole genome shotgun (WGS) entry which is preliminary data.</text>
</comment>
<reference evidence="3" key="1">
    <citation type="journal article" date="2020" name="Science">
        <title>Unexpected conservation and global transmission of agrobacterial virulence plasmids.</title>
        <authorList>
            <person name="Weisberg A.J."/>
            <person name="Davis E.W. 2nd"/>
            <person name="Tabima J."/>
            <person name="Belcher M.S."/>
            <person name="Miller M."/>
            <person name="Kuo C.H."/>
            <person name="Loper J.E."/>
            <person name="Grunwald N.J."/>
            <person name="Putnam M.L."/>
            <person name="Chang J.H."/>
        </authorList>
    </citation>
    <scope>NUCLEOTIDE SEQUENCE</scope>
    <source>
        <strain evidence="3">17-1853-1a</strain>
    </source>
</reference>
<accession>A0AA44F5P1</accession>
<proteinExistence type="predicted"/>
<dbReference type="PANTHER" id="PTHR43861">
    <property type="entry name" value="TRANS-ACONITATE 2-METHYLTRANSFERASE-RELATED"/>
    <property type="match status" value="1"/>
</dbReference>
<sequence length="239" mass="26804">MSPTNVSSLPVFNRDASGYDALRRGLIPCFDTFYGTALDLIDDWRDAEKLRVLDLGAGTGLFTAMLLARHPDAQIHLVDASEKMLEQARQRFDGDPAITYAVADMSDTDLGGPWDLIISALAIHHLEDAAKKHLFGEIRSALSEGGLFVNAEQVLGHDCEVEARYARIWLQQVRRLGVPEEEITKARERMSHDRCSPIENQLQWMHDTGFSEVDCSFKAWRFAVLSGRRQGEPQATTNF</sequence>
<dbReference type="EMBL" id="JAAMAY010000021">
    <property type="protein sequence ID" value="NTC29210.1"/>
    <property type="molecule type" value="Genomic_DNA"/>
</dbReference>
<keyword evidence="3" id="KW-0489">Methyltransferase</keyword>
<dbReference type="InterPro" id="IPR041698">
    <property type="entry name" value="Methyltransf_25"/>
</dbReference>
<dbReference type="Pfam" id="PF13649">
    <property type="entry name" value="Methyltransf_25"/>
    <property type="match status" value="1"/>
</dbReference>
<evidence type="ECO:0000256" key="1">
    <source>
        <dbReference type="ARBA" id="ARBA00022679"/>
    </source>
</evidence>
<dbReference type="Proteomes" id="UP000702952">
    <property type="component" value="Unassembled WGS sequence"/>
</dbReference>
<dbReference type="InterPro" id="IPR029063">
    <property type="entry name" value="SAM-dependent_MTases_sf"/>
</dbReference>
<feature type="domain" description="Methyltransferase" evidence="2">
    <location>
        <begin position="52"/>
        <end position="146"/>
    </location>
</feature>